<dbReference type="Proteomes" id="UP001186974">
    <property type="component" value="Unassembled WGS sequence"/>
</dbReference>
<sequence length="1107" mass="123209">MAELDVQDLTQRLQGEARDLWIHIETEGRLEKYPAKQHARSVAARLNVDAGLIYLPGTQTQYLEDSDQPIPFRQRRYFYYLSGVDERDCHLTYDIGSDRLTLFVPAIDPKRVIWTGHGSTKEEAYERYDVDCVAYSGSVQEVVQEWMGRCREGKVYVLHPSQTATPGDEKLERVDTSKLVGAIDACRVIKDEHEIELIRRANQVTAEAHKAVLKNINKFESEAQVEGLFLDTCVAEGAKRQAYDPIAASGENAATLHYTKNDESLQGRQLMVLDAGCEWECYASDVTRTFPLAGDWPSKESKNIYELVLKMQMACIERLKPGVRFLELHHLAHQIAIKGLLELGVLRGGSVDDIVTAGTSLAFFPHGLGHHVGLEVHDVSGVPINSLEKSQEQRLMPTSMLCGAAAQALLAAGELEEGMVLTVEPGIYFSRFALENYLKNEEHAKFIDKDVVQKYIPVGGVRIEDNLLITSKGYENLTTAPKGEEMLRLIRSEELGQKDEKVSGKLTLSVKEQALRYRRSAPKKCAVSPAPRQKPQQLELESERSCKDAIERSQQRYDFELGCYRRNAALTAAACTSCRLRKLQCSVDTASKSCLNCRQLGLLDCDEGFGAALARAPRFYAQYKINGRISAPLPPDRMLLRQGPAGNADLASDDLSHSLEEAKTDAQAPMHGARNLVPVNLDTQCGVPSACGLLCSNQLNCESHTMHMKRTVRGRSAPLDQLLDQIEQEKRLEVPHKALDAPSETVSVAARPQPAVAPSSSSDTLIAQHGANHTQRIEEYYMRQGPPTVPKKTPELPQKPLAYRHGLTTSRPSSYATLYNDSLDDRTTHRPHCSLNWLPRRSGSSLSTGSCDACGRAGIYTCFHDRSPHINPTRSSIPGNELYSRSSATSILPPPRPIEADIKPRLAAVITTYLNAIPDNRRMNITGDEICRMLEGNPPFHHLNAYLRSLGIIFEVDALRKTITDADPSVDLASLGSLKPVTARFPYKPYGFWAQSTYRYTTDNSNTNNNTKTNNSDVTRAPPHADIGLDLGDPFANPAARQLLRRRRSELIHRQRPAPYAQPLARAATQRKEREGLEQLCEEARELEEGLGVRRAQSMMFSPGLYQ</sequence>
<dbReference type="EMBL" id="JAWDJW010006335">
    <property type="protein sequence ID" value="KAK3065490.1"/>
    <property type="molecule type" value="Genomic_DNA"/>
</dbReference>
<keyword evidence="2" id="KW-1185">Reference proteome</keyword>
<name>A0ACC3DD82_9PEZI</name>
<gene>
    <name evidence="1" type="ORF">LTS18_006201</name>
</gene>
<reference evidence="1" key="1">
    <citation type="submission" date="2024-09" db="EMBL/GenBank/DDBJ databases">
        <title>Black Yeasts Isolated from many extreme environments.</title>
        <authorList>
            <person name="Coleine C."/>
            <person name="Stajich J.E."/>
            <person name="Selbmann L."/>
        </authorList>
    </citation>
    <scope>NUCLEOTIDE SEQUENCE</scope>
    <source>
        <strain evidence="1">CCFEE 5737</strain>
    </source>
</reference>
<accession>A0ACC3DD82</accession>
<organism evidence="1 2">
    <name type="scientific">Coniosporium uncinatum</name>
    <dbReference type="NCBI Taxonomy" id="93489"/>
    <lineage>
        <taxon>Eukaryota</taxon>
        <taxon>Fungi</taxon>
        <taxon>Dikarya</taxon>
        <taxon>Ascomycota</taxon>
        <taxon>Pezizomycotina</taxon>
        <taxon>Dothideomycetes</taxon>
        <taxon>Dothideomycetes incertae sedis</taxon>
        <taxon>Coniosporium</taxon>
    </lineage>
</organism>
<protein>
    <submittedName>
        <fullName evidence="1">Uncharacterized protein</fullName>
    </submittedName>
</protein>
<proteinExistence type="predicted"/>
<comment type="caution">
    <text evidence="1">The sequence shown here is derived from an EMBL/GenBank/DDBJ whole genome shotgun (WGS) entry which is preliminary data.</text>
</comment>
<evidence type="ECO:0000313" key="2">
    <source>
        <dbReference type="Proteomes" id="UP001186974"/>
    </source>
</evidence>
<evidence type="ECO:0000313" key="1">
    <source>
        <dbReference type="EMBL" id="KAK3065490.1"/>
    </source>
</evidence>